<accession>L0KIH9</accession>
<sequence>MDIDLQRKNNHRLPQIRRSLLCFSHLRWNFVFQRPQHILTQASQCYDVFFFEEPIFTEETTAYQKSYTSTDGVTVVVPHIPRHLNGPQITRAQRKLVDGLVESLEATPALLWYYTPMALPLSRHISAELCVYDNMDELSSFRAAPPRMMALERELLRRADVVFTGGQSLYEAKQHRHRNIHPFPSSIDKAHFGKARLAGTPSLDQDRIPGPRLGFFGVIDERMDLDLVDRMAALRPDWQFVMIGPVVKIDPADLPRRPNVHWLGGRDYNQLPHYLSGWDVGIMPFARNESTQFISPTKTPEFLAAGVPVISTSVRDVVRPYGQLGLVEIADTAEKFIERAEHLLARPKDEWLRKVDRHLSGMSWRSTWQEMLSLITETRERRTSGPQAIHASESSYV</sequence>
<dbReference type="STRING" id="754035.Mesau_02748"/>
<evidence type="ECO:0008006" key="3">
    <source>
        <dbReference type="Google" id="ProtNLM"/>
    </source>
</evidence>
<evidence type="ECO:0000313" key="2">
    <source>
        <dbReference type="Proteomes" id="UP000010998"/>
    </source>
</evidence>
<dbReference type="KEGG" id="mam:Mesau_02748"/>
<evidence type="ECO:0000313" key="1">
    <source>
        <dbReference type="EMBL" id="AGB45152.1"/>
    </source>
</evidence>
<organism evidence="1 2">
    <name type="scientific">Mesorhizobium australicum (strain HAMBI 3006 / LMG 24608 / WSM2073)</name>
    <dbReference type="NCBI Taxonomy" id="754035"/>
    <lineage>
        <taxon>Bacteria</taxon>
        <taxon>Pseudomonadati</taxon>
        <taxon>Pseudomonadota</taxon>
        <taxon>Alphaproteobacteria</taxon>
        <taxon>Hyphomicrobiales</taxon>
        <taxon>Phyllobacteriaceae</taxon>
        <taxon>Mesorhizobium</taxon>
    </lineage>
</organism>
<proteinExistence type="predicted"/>
<dbReference type="OrthoDB" id="9769600at2"/>
<dbReference type="PANTHER" id="PTHR12526:SF630">
    <property type="entry name" value="GLYCOSYLTRANSFERASE"/>
    <property type="match status" value="1"/>
</dbReference>
<protein>
    <recommendedName>
        <fullName evidence="3">Glycosyltransferase</fullName>
    </recommendedName>
</protein>
<dbReference type="eggNOG" id="COG0438">
    <property type="taxonomic scope" value="Bacteria"/>
</dbReference>
<dbReference type="SUPFAM" id="SSF53756">
    <property type="entry name" value="UDP-Glycosyltransferase/glycogen phosphorylase"/>
    <property type="match status" value="1"/>
</dbReference>
<dbReference type="EMBL" id="CP003358">
    <property type="protein sequence ID" value="AGB45152.1"/>
    <property type="molecule type" value="Genomic_DNA"/>
</dbReference>
<dbReference type="CDD" id="cd04950">
    <property type="entry name" value="GT4_TuaH-like"/>
    <property type="match status" value="1"/>
</dbReference>
<dbReference type="PANTHER" id="PTHR12526">
    <property type="entry name" value="GLYCOSYLTRANSFERASE"/>
    <property type="match status" value="1"/>
</dbReference>
<name>L0KIH9_MESAW</name>
<dbReference type="Pfam" id="PF13692">
    <property type="entry name" value="Glyco_trans_1_4"/>
    <property type="match status" value="1"/>
</dbReference>
<dbReference type="Gene3D" id="3.40.50.2000">
    <property type="entry name" value="Glycogen Phosphorylase B"/>
    <property type="match status" value="1"/>
</dbReference>
<dbReference type="Proteomes" id="UP000010998">
    <property type="component" value="Chromosome"/>
</dbReference>
<keyword evidence="2" id="KW-1185">Reference proteome</keyword>
<dbReference type="HOGENOM" id="CLU_041132_2_0_5"/>
<gene>
    <name evidence="1" type="ordered locus">Mesau_02748</name>
</gene>
<dbReference type="RefSeq" id="WP_015316575.1">
    <property type="nucleotide sequence ID" value="NC_019973.1"/>
</dbReference>
<dbReference type="AlphaFoldDB" id="L0KIH9"/>
<dbReference type="GeneID" id="90990181"/>
<reference evidence="2" key="1">
    <citation type="submission" date="2012-02" db="EMBL/GenBank/DDBJ databases">
        <title>Complete sequence of Mesorhizobium australicum WSM2073.</title>
        <authorList>
            <person name="Lucas S."/>
            <person name="Han J."/>
            <person name="Lapidus A."/>
            <person name="Cheng J.-F."/>
            <person name="Goodwin L."/>
            <person name="Pitluck S."/>
            <person name="Peters L."/>
            <person name="Gu W."/>
            <person name="Detter J.C."/>
            <person name="Han C."/>
            <person name="Tapia R."/>
            <person name="Land M."/>
            <person name="Hauser L."/>
            <person name="Kyrpides N."/>
            <person name="Ivanova N."/>
            <person name="Pagani I."/>
            <person name="Reeve W.G."/>
            <person name="Howieson J.G."/>
            <person name="Tiwari R.P."/>
            <person name="O'Hara G.W."/>
            <person name="Atkins C.A."/>
            <person name="Ronson C.W."/>
            <person name="Nandasena K.G."/>
            <person name="Woyke T."/>
        </authorList>
    </citation>
    <scope>NUCLEOTIDE SEQUENCE [LARGE SCALE GENOMIC DNA]</scope>
    <source>
        <strain evidence="2">LMG 24608 / HAMBI 3006 / WSM2073</strain>
    </source>
</reference>